<dbReference type="InterPro" id="IPR008257">
    <property type="entry name" value="Pept_M19"/>
</dbReference>
<dbReference type="EMBL" id="UINC01009189">
    <property type="protein sequence ID" value="SVA41232.1"/>
    <property type="molecule type" value="Genomic_DNA"/>
</dbReference>
<dbReference type="AlphaFoldDB" id="A0A381VLR2"/>
<dbReference type="GO" id="GO:0070573">
    <property type="term" value="F:metallodipeptidase activity"/>
    <property type="evidence" value="ECO:0007669"/>
    <property type="project" value="InterPro"/>
</dbReference>
<proteinExistence type="predicted"/>
<dbReference type="SUPFAM" id="SSF51556">
    <property type="entry name" value="Metallo-dependent hydrolases"/>
    <property type="match status" value="1"/>
</dbReference>
<evidence type="ECO:0000313" key="1">
    <source>
        <dbReference type="EMBL" id="SVA41232.1"/>
    </source>
</evidence>
<accession>A0A381VLR2</accession>
<dbReference type="InterPro" id="IPR032466">
    <property type="entry name" value="Metal_Hydrolase"/>
</dbReference>
<dbReference type="GO" id="GO:0006508">
    <property type="term" value="P:proteolysis"/>
    <property type="evidence" value="ECO:0007669"/>
    <property type="project" value="InterPro"/>
</dbReference>
<evidence type="ECO:0008006" key="2">
    <source>
        <dbReference type="Google" id="ProtNLM"/>
    </source>
</evidence>
<sequence length="376" mass="42503">MQVESLAQDSLIIDTHIDVPYRLWRQHEKGQNIEDISKLSSGNFDYMRAMAGGLNIAFFSIYLPSETEELKTSFEMANQLIDMVEDIVSLNPNKFYLVRSSQDANNLSREGIVGIALGMENGAPIQGDLKRVKLFHDRGIRYITLTHSKSNHISDSSYDDHIQWGGLSDFGKSLLVEMNNRGMMIDVSHVNDQAFYQAVEISETPVIASHSSLRHFTPEFERNISDDMLLKLAQKGGVIQINFGSDFLTLASQEFRNNKKDFILSFQTERSLSSEEILNLEKKFKINNPYPFADISVVLDHIDRVVDLVGIDHVGIGSDFDGVGDTLPIGLKDVSMYPNLVRGLVNRGYSKLDIQKILGKNLLRVWIEVENYAKEH</sequence>
<dbReference type="PANTHER" id="PTHR10443:SF12">
    <property type="entry name" value="DIPEPTIDASE"/>
    <property type="match status" value="1"/>
</dbReference>
<name>A0A381VLR2_9ZZZZ</name>
<gene>
    <name evidence="1" type="ORF">METZ01_LOCUS94086</name>
</gene>
<dbReference type="PROSITE" id="PS51365">
    <property type="entry name" value="RENAL_DIPEPTIDASE_2"/>
    <property type="match status" value="1"/>
</dbReference>
<organism evidence="1">
    <name type="scientific">marine metagenome</name>
    <dbReference type="NCBI Taxonomy" id="408172"/>
    <lineage>
        <taxon>unclassified sequences</taxon>
        <taxon>metagenomes</taxon>
        <taxon>ecological metagenomes</taxon>
    </lineage>
</organism>
<dbReference type="PANTHER" id="PTHR10443">
    <property type="entry name" value="MICROSOMAL DIPEPTIDASE"/>
    <property type="match status" value="1"/>
</dbReference>
<protein>
    <recommendedName>
        <fullName evidence="2">Peptidase M19</fullName>
    </recommendedName>
</protein>
<dbReference type="Pfam" id="PF01244">
    <property type="entry name" value="Peptidase_M19"/>
    <property type="match status" value="1"/>
</dbReference>
<dbReference type="Gene3D" id="3.20.20.140">
    <property type="entry name" value="Metal-dependent hydrolases"/>
    <property type="match status" value="1"/>
</dbReference>
<reference evidence="1" key="1">
    <citation type="submission" date="2018-05" db="EMBL/GenBank/DDBJ databases">
        <authorList>
            <person name="Lanie J.A."/>
            <person name="Ng W.-L."/>
            <person name="Kazmierczak K.M."/>
            <person name="Andrzejewski T.M."/>
            <person name="Davidsen T.M."/>
            <person name="Wayne K.J."/>
            <person name="Tettelin H."/>
            <person name="Glass J.I."/>
            <person name="Rusch D."/>
            <person name="Podicherti R."/>
            <person name="Tsui H.-C.T."/>
            <person name="Winkler M.E."/>
        </authorList>
    </citation>
    <scope>NUCLEOTIDE SEQUENCE</scope>
</reference>
<dbReference type="CDD" id="cd01301">
    <property type="entry name" value="rDP_like"/>
    <property type="match status" value="1"/>
</dbReference>